<dbReference type="GO" id="GO:0000166">
    <property type="term" value="F:nucleotide binding"/>
    <property type="evidence" value="ECO:0007669"/>
    <property type="project" value="UniProtKB-KW"/>
</dbReference>
<dbReference type="Proteomes" id="UP000218113">
    <property type="component" value="Unassembled WGS sequence"/>
</dbReference>
<dbReference type="InterPro" id="IPR016155">
    <property type="entry name" value="Mopterin_synth/thiamin_S_b"/>
</dbReference>
<dbReference type="InterPro" id="IPR012675">
    <property type="entry name" value="Beta-grasp_dom_sf"/>
</dbReference>
<dbReference type="AlphaFoldDB" id="A0A2A4TAM0"/>
<organism evidence="4 5">
    <name type="scientific">SAR324 cluster bacterium</name>
    <dbReference type="NCBI Taxonomy" id="2024889"/>
    <lineage>
        <taxon>Bacteria</taxon>
        <taxon>Deltaproteobacteria</taxon>
        <taxon>SAR324 cluster</taxon>
    </lineage>
</organism>
<evidence type="ECO:0000256" key="3">
    <source>
        <dbReference type="ARBA" id="ARBA00024247"/>
    </source>
</evidence>
<evidence type="ECO:0000313" key="4">
    <source>
        <dbReference type="EMBL" id="PCI30017.1"/>
    </source>
</evidence>
<name>A0A2A4TAM0_9DELT</name>
<dbReference type="EMBL" id="NVSR01000008">
    <property type="protein sequence ID" value="PCI30017.1"/>
    <property type="molecule type" value="Genomic_DNA"/>
</dbReference>
<sequence length="81" mass="8667">MNVRVLLFAHLKEIAGESEISLELDAEATGATLLKKLTELYPAADAQKGYLRLSMDGEYLSEDGTIVPDSEIAVFPPVSGG</sequence>
<dbReference type="GO" id="GO:0006777">
    <property type="term" value="P:Mo-molybdopterin cofactor biosynthetic process"/>
    <property type="evidence" value="ECO:0007669"/>
    <property type="project" value="InterPro"/>
</dbReference>
<dbReference type="PANTHER" id="PTHR33359">
    <property type="entry name" value="MOLYBDOPTERIN SYNTHASE SULFUR CARRIER SUBUNIT"/>
    <property type="match status" value="1"/>
</dbReference>
<keyword evidence="1" id="KW-0547">Nucleotide-binding</keyword>
<dbReference type="GO" id="GO:1990133">
    <property type="term" value="C:molybdopterin adenylyltransferase complex"/>
    <property type="evidence" value="ECO:0007669"/>
    <property type="project" value="TreeGrafter"/>
</dbReference>
<evidence type="ECO:0000256" key="1">
    <source>
        <dbReference type="ARBA" id="ARBA00022741"/>
    </source>
</evidence>
<dbReference type="InterPro" id="IPR044672">
    <property type="entry name" value="MOCS2A"/>
</dbReference>
<accession>A0A2A4TAM0</accession>
<dbReference type="SUPFAM" id="SSF54285">
    <property type="entry name" value="MoaD/ThiS"/>
    <property type="match status" value="1"/>
</dbReference>
<evidence type="ECO:0000256" key="2">
    <source>
        <dbReference type="ARBA" id="ARBA00024200"/>
    </source>
</evidence>
<protein>
    <recommendedName>
        <fullName evidence="3">Molybdopterin synthase sulfur carrier subunit</fullName>
    </recommendedName>
</protein>
<dbReference type="PANTHER" id="PTHR33359:SF1">
    <property type="entry name" value="MOLYBDOPTERIN SYNTHASE SULFUR CARRIER SUBUNIT"/>
    <property type="match status" value="1"/>
</dbReference>
<dbReference type="InterPro" id="IPR003749">
    <property type="entry name" value="ThiS/MoaD-like"/>
</dbReference>
<dbReference type="CDD" id="cd00754">
    <property type="entry name" value="Ubl_MoaD"/>
    <property type="match status" value="1"/>
</dbReference>
<comment type="similarity">
    <text evidence="2">Belongs to the MoaD family.</text>
</comment>
<evidence type="ECO:0000313" key="5">
    <source>
        <dbReference type="Proteomes" id="UP000218113"/>
    </source>
</evidence>
<proteinExistence type="inferred from homology"/>
<reference evidence="5" key="1">
    <citation type="submission" date="2017-08" db="EMBL/GenBank/DDBJ databases">
        <title>A dynamic microbial community with high functional redundancy inhabits the cold, oxic subseafloor aquifer.</title>
        <authorList>
            <person name="Tully B.J."/>
            <person name="Wheat C.G."/>
            <person name="Glazer B.T."/>
            <person name="Huber J.A."/>
        </authorList>
    </citation>
    <scope>NUCLEOTIDE SEQUENCE [LARGE SCALE GENOMIC DNA]</scope>
</reference>
<gene>
    <name evidence="4" type="ORF">COB67_02800</name>
</gene>
<dbReference type="Pfam" id="PF02597">
    <property type="entry name" value="ThiS"/>
    <property type="match status" value="1"/>
</dbReference>
<dbReference type="Gene3D" id="3.10.20.30">
    <property type="match status" value="1"/>
</dbReference>
<comment type="caution">
    <text evidence="4">The sequence shown here is derived from an EMBL/GenBank/DDBJ whole genome shotgun (WGS) entry which is preliminary data.</text>
</comment>